<evidence type="ECO:0000313" key="2">
    <source>
        <dbReference type="Proteomes" id="UP000554482"/>
    </source>
</evidence>
<dbReference type="OrthoDB" id="1111599at2759"/>
<dbReference type="AlphaFoldDB" id="A0A7J6W399"/>
<sequence length="87" mass="9988">MVSLQNTPVNKGTKEIPTEVQLKNPAKWAEALPITISKGIHLNPNLVITVVRGKWIFEFKETEFDMVRVSQKKFVCKFVKENVQYAI</sequence>
<dbReference type="Proteomes" id="UP000554482">
    <property type="component" value="Unassembled WGS sequence"/>
</dbReference>
<accession>A0A7J6W399</accession>
<protein>
    <submittedName>
        <fullName evidence="1">Uncharacterized protein</fullName>
    </submittedName>
</protein>
<gene>
    <name evidence="1" type="ORF">FRX31_019145</name>
</gene>
<organism evidence="1 2">
    <name type="scientific">Thalictrum thalictroides</name>
    <name type="common">Rue-anemone</name>
    <name type="synonym">Anemone thalictroides</name>
    <dbReference type="NCBI Taxonomy" id="46969"/>
    <lineage>
        <taxon>Eukaryota</taxon>
        <taxon>Viridiplantae</taxon>
        <taxon>Streptophyta</taxon>
        <taxon>Embryophyta</taxon>
        <taxon>Tracheophyta</taxon>
        <taxon>Spermatophyta</taxon>
        <taxon>Magnoliopsida</taxon>
        <taxon>Ranunculales</taxon>
        <taxon>Ranunculaceae</taxon>
        <taxon>Thalictroideae</taxon>
        <taxon>Thalictrum</taxon>
    </lineage>
</organism>
<comment type="caution">
    <text evidence="1">The sequence shown here is derived from an EMBL/GenBank/DDBJ whole genome shotgun (WGS) entry which is preliminary data.</text>
</comment>
<name>A0A7J6W399_THATH</name>
<evidence type="ECO:0000313" key="1">
    <source>
        <dbReference type="EMBL" id="KAF5191268.1"/>
    </source>
</evidence>
<proteinExistence type="predicted"/>
<keyword evidence="2" id="KW-1185">Reference proteome</keyword>
<dbReference type="EMBL" id="JABWDY010022994">
    <property type="protein sequence ID" value="KAF5191268.1"/>
    <property type="molecule type" value="Genomic_DNA"/>
</dbReference>
<reference evidence="1 2" key="1">
    <citation type="submission" date="2020-06" db="EMBL/GenBank/DDBJ databases">
        <title>Transcriptomic and genomic resources for Thalictrum thalictroides and T. hernandezii: Facilitating candidate gene discovery in an emerging model plant lineage.</title>
        <authorList>
            <person name="Arias T."/>
            <person name="Riano-Pachon D.M."/>
            <person name="Di Stilio V.S."/>
        </authorList>
    </citation>
    <scope>NUCLEOTIDE SEQUENCE [LARGE SCALE GENOMIC DNA]</scope>
    <source>
        <strain evidence="2">cv. WT478/WT964</strain>
        <tissue evidence="1">Leaves</tissue>
    </source>
</reference>